<evidence type="ECO:0000313" key="3">
    <source>
        <dbReference type="Proteomes" id="UP000501690"/>
    </source>
</evidence>
<dbReference type="Proteomes" id="UP000501690">
    <property type="component" value="Linkage Group LG1"/>
</dbReference>
<accession>A0A4D6KQI7</accession>
<sequence>METTSSEPTRLNKEEDGVYDISESAHQRSTILRLRHMPMNHGNEPKTLALDSATKDLIRIQTLHRKVTEKKESIFIQRQNNPSDAFTTSLESTKDEFSDSIMATLKSGVSPKPAIT</sequence>
<evidence type="ECO:0000313" key="2">
    <source>
        <dbReference type="EMBL" id="QCD77947.1"/>
    </source>
</evidence>
<proteinExistence type="predicted"/>
<feature type="region of interest" description="Disordered" evidence="1">
    <location>
        <begin position="1"/>
        <end position="24"/>
    </location>
</feature>
<protein>
    <submittedName>
        <fullName evidence="2">Uncharacterized protein</fullName>
    </submittedName>
</protein>
<dbReference type="EMBL" id="CP039345">
    <property type="protein sequence ID" value="QCD77947.1"/>
    <property type="molecule type" value="Genomic_DNA"/>
</dbReference>
<name>A0A4D6KQI7_VIGUN</name>
<gene>
    <name evidence="2" type="ORF">DEO72_LG1g1575</name>
</gene>
<organism evidence="2 3">
    <name type="scientific">Vigna unguiculata</name>
    <name type="common">Cowpea</name>
    <dbReference type="NCBI Taxonomy" id="3917"/>
    <lineage>
        <taxon>Eukaryota</taxon>
        <taxon>Viridiplantae</taxon>
        <taxon>Streptophyta</taxon>
        <taxon>Embryophyta</taxon>
        <taxon>Tracheophyta</taxon>
        <taxon>Spermatophyta</taxon>
        <taxon>Magnoliopsida</taxon>
        <taxon>eudicotyledons</taxon>
        <taxon>Gunneridae</taxon>
        <taxon>Pentapetalae</taxon>
        <taxon>rosids</taxon>
        <taxon>fabids</taxon>
        <taxon>Fabales</taxon>
        <taxon>Fabaceae</taxon>
        <taxon>Papilionoideae</taxon>
        <taxon>50 kb inversion clade</taxon>
        <taxon>NPAAA clade</taxon>
        <taxon>indigoferoid/millettioid clade</taxon>
        <taxon>Phaseoleae</taxon>
        <taxon>Vigna</taxon>
    </lineage>
</organism>
<reference evidence="2 3" key="1">
    <citation type="submission" date="2019-04" db="EMBL/GenBank/DDBJ databases">
        <title>An improved genome assembly and genetic linkage map for asparagus bean, Vigna unguiculata ssp. sesquipedialis.</title>
        <authorList>
            <person name="Xia Q."/>
            <person name="Zhang R."/>
            <person name="Dong Y."/>
        </authorList>
    </citation>
    <scope>NUCLEOTIDE SEQUENCE [LARGE SCALE GENOMIC DNA]</scope>
    <source>
        <tissue evidence="2">Leaf</tissue>
    </source>
</reference>
<evidence type="ECO:0000256" key="1">
    <source>
        <dbReference type="SAM" id="MobiDB-lite"/>
    </source>
</evidence>
<dbReference type="AlphaFoldDB" id="A0A4D6KQI7"/>
<keyword evidence="3" id="KW-1185">Reference proteome</keyword>